<dbReference type="PANTHER" id="PTHR43301:SF3">
    <property type="entry name" value="ARABINAN ENDO-1,5-ALPHA-L-ARABINOSIDASE A-RELATED"/>
    <property type="match status" value="1"/>
</dbReference>
<dbReference type="InterPro" id="IPR037459">
    <property type="entry name" value="RhgT-like"/>
</dbReference>
<evidence type="ECO:0000256" key="3">
    <source>
        <dbReference type="ARBA" id="ARBA00022801"/>
    </source>
</evidence>
<keyword evidence="4 11" id="KW-0326">Glycosidase</keyword>
<dbReference type="STRING" id="1891926.Fuma_02988"/>
<evidence type="ECO:0000256" key="6">
    <source>
        <dbReference type="PIRSR" id="PIRSR606710-2"/>
    </source>
</evidence>
<dbReference type="Gene3D" id="2.130.10.10">
    <property type="entry name" value="YVTN repeat-like/Quinoprotein amine dehydrogenase"/>
    <property type="match status" value="1"/>
</dbReference>
<feature type="region of interest" description="Disordered" evidence="7">
    <location>
        <begin position="949"/>
        <end position="969"/>
    </location>
</feature>
<feature type="signal peptide" evidence="8">
    <location>
        <begin position="1"/>
        <end position="19"/>
    </location>
</feature>
<dbReference type="PANTHER" id="PTHR43301">
    <property type="entry name" value="ARABINAN ENDO-1,5-ALPHA-L-ARABINOSIDASE"/>
    <property type="match status" value="1"/>
</dbReference>
<evidence type="ECO:0000256" key="2">
    <source>
        <dbReference type="ARBA" id="ARBA00009865"/>
    </source>
</evidence>
<dbReference type="SUPFAM" id="SSF52266">
    <property type="entry name" value="SGNH hydrolase"/>
    <property type="match status" value="1"/>
</dbReference>
<dbReference type="EMBL" id="CP017641">
    <property type="protein sequence ID" value="APZ93371.1"/>
    <property type="molecule type" value="Genomic_DNA"/>
</dbReference>
<dbReference type="Proteomes" id="UP000187735">
    <property type="component" value="Chromosome"/>
</dbReference>
<dbReference type="GO" id="GO:0016788">
    <property type="term" value="F:hydrolase activity, acting on ester bonds"/>
    <property type="evidence" value="ECO:0007669"/>
    <property type="project" value="UniProtKB-ARBA"/>
</dbReference>
<dbReference type="InterPro" id="IPR050727">
    <property type="entry name" value="GH43_arabinanases"/>
</dbReference>
<feature type="active site" description="Proton acceptor" evidence="5">
    <location>
        <position position="273"/>
    </location>
</feature>
<protein>
    <submittedName>
        <fullName evidence="11">Intracellular endo-alpha-(1-&gt;5)-L-arabinanase</fullName>
        <ecNumber evidence="11">3.2.1.99</ecNumber>
    </submittedName>
</protein>
<dbReference type="Pfam" id="PF13472">
    <property type="entry name" value="Lipase_GDSL_2"/>
    <property type="match status" value="1"/>
</dbReference>
<dbReference type="InterPro" id="IPR013830">
    <property type="entry name" value="SGNH_hydro"/>
</dbReference>
<feature type="domain" description="SGNH hydrolase-type esterase" evidence="9">
    <location>
        <begin position="974"/>
        <end position="1153"/>
    </location>
</feature>
<feature type="chain" id="PRO_5013292452" evidence="8">
    <location>
        <begin position="20"/>
        <end position="1195"/>
    </location>
</feature>
<dbReference type="InterPro" id="IPR027946">
    <property type="entry name" value="Ogl_dom"/>
</dbReference>
<dbReference type="CDD" id="cd01821">
    <property type="entry name" value="Rhamnogalacturan_acetylesterase_like"/>
    <property type="match status" value="1"/>
</dbReference>
<dbReference type="Gene3D" id="3.40.50.1110">
    <property type="entry name" value="SGNH hydrolase"/>
    <property type="match status" value="1"/>
</dbReference>
<dbReference type="GO" id="GO:0046558">
    <property type="term" value="F:arabinan endo-1,5-alpha-L-arabinosidase activity"/>
    <property type="evidence" value="ECO:0007669"/>
    <property type="project" value="UniProtKB-EC"/>
</dbReference>
<gene>
    <name evidence="11" type="primary">abn-ts</name>
    <name evidence="11" type="ORF">Fuma_02988</name>
</gene>
<dbReference type="AlphaFoldDB" id="A0A1P8WH16"/>
<dbReference type="Gene3D" id="2.115.10.20">
    <property type="entry name" value="Glycosyl hydrolase domain, family 43"/>
    <property type="match status" value="1"/>
</dbReference>
<dbReference type="RefSeq" id="WP_083732067.1">
    <property type="nucleotide sequence ID" value="NZ_CP017641.1"/>
</dbReference>
<dbReference type="SUPFAM" id="SSF75005">
    <property type="entry name" value="Arabinanase/levansucrase/invertase"/>
    <property type="match status" value="1"/>
</dbReference>
<evidence type="ECO:0000313" key="12">
    <source>
        <dbReference type="Proteomes" id="UP000187735"/>
    </source>
</evidence>
<accession>A0A1P8WH16</accession>
<dbReference type="CDD" id="cd08998">
    <property type="entry name" value="GH43_Arb43a-like"/>
    <property type="match status" value="1"/>
</dbReference>
<dbReference type="Pfam" id="PF04616">
    <property type="entry name" value="Glyco_hydro_43"/>
    <property type="match status" value="1"/>
</dbReference>
<dbReference type="KEGG" id="fmr:Fuma_02988"/>
<dbReference type="InterPro" id="IPR036514">
    <property type="entry name" value="SGNH_hydro_sf"/>
</dbReference>
<keyword evidence="8" id="KW-0732">Signal</keyword>
<proteinExistence type="inferred from homology"/>
<dbReference type="InterPro" id="IPR015943">
    <property type="entry name" value="WD40/YVTN_repeat-like_dom_sf"/>
</dbReference>
<dbReference type="Pfam" id="PF14583">
    <property type="entry name" value="Pectate_lyase22"/>
    <property type="match status" value="1"/>
</dbReference>
<comment type="pathway">
    <text evidence="1">Glycan metabolism; L-arabinan degradation.</text>
</comment>
<dbReference type="InterPro" id="IPR006710">
    <property type="entry name" value="Glyco_hydro_43"/>
</dbReference>
<dbReference type="GO" id="GO:0047487">
    <property type="term" value="F:oligogalacturonide lyase activity"/>
    <property type="evidence" value="ECO:0007669"/>
    <property type="project" value="InterPro"/>
</dbReference>
<keyword evidence="3 11" id="KW-0378">Hydrolase</keyword>
<evidence type="ECO:0000256" key="1">
    <source>
        <dbReference type="ARBA" id="ARBA00004834"/>
    </source>
</evidence>
<dbReference type="SUPFAM" id="SSF82171">
    <property type="entry name" value="DPP6 N-terminal domain-like"/>
    <property type="match status" value="1"/>
</dbReference>
<keyword evidence="12" id="KW-1185">Reference proteome</keyword>
<dbReference type="OrthoDB" id="8432779at2"/>
<evidence type="ECO:0000259" key="10">
    <source>
        <dbReference type="Pfam" id="PF14583"/>
    </source>
</evidence>
<dbReference type="InterPro" id="IPR023296">
    <property type="entry name" value="Glyco_hydro_beta-prop_sf"/>
</dbReference>
<evidence type="ECO:0000313" key="11">
    <source>
        <dbReference type="EMBL" id="APZ93371.1"/>
    </source>
</evidence>
<feature type="active site" description="Proton donor" evidence="5">
    <location>
        <position position="444"/>
    </location>
</feature>
<comment type="similarity">
    <text evidence="2">Belongs to the glycosyl hydrolase 43 family.</text>
</comment>
<evidence type="ECO:0000256" key="7">
    <source>
        <dbReference type="SAM" id="MobiDB-lite"/>
    </source>
</evidence>
<reference evidence="11 12" key="1">
    <citation type="journal article" date="2016" name="Front. Microbiol.">
        <title>Fuerstia marisgermanicae gen. nov., sp. nov., an Unusual Member of the Phylum Planctomycetes from the German Wadden Sea.</title>
        <authorList>
            <person name="Kohn T."/>
            <person name="Heuer A."/>
            <person name="Jogler M."/>
            <person name="Vollmers J."/>
            <person name="Boedeker C."/>
            <person name="Bunk B."/>
            <person name="Rast P."/>
            <person name="Borchert D."/>
            <person name="Glockner I."/>
            <person name="Freese H.M."/>
            <person name="Klenk H.P."/>
            <person name="Overmann J."/>
            <person name="Kaster A.K."/>
            <person name="Rohde M."/>
            <person name="Wiegand S."/>
            <person name="Jogler C."/>
        </authorList>
    </citation>
    <scope>NUCLEOTIDE SEQUENCE [LARGE SCALE GENOMIC DNA]</scope>
    <source>
        <strain evidence="11 12">NH11</strain>
    </source>
</reference>
<evidence type="ECO:0000256" key="8">
    <source>
        <dbReference type="SAM" id="SignalP"/>
    </source>
</evidence>
<name>A0A1P8WH16_9PLAN</name>
<evidence type="ECO:0000256" key="5">
    <source>
        <dbReference type="PIRSR" id="PIRSR606710-1"/>
    </source>
</evidence>
<feature type="domain" description="Oligogalacturonate lyase" evidence="10">
    <location>
        <begin position="714"/>
        <end position="944"/>
    </location>
</feature>
<sequence precursor="true">MNKTLLALPLCLVACFLLAAKSRADETKPSANDALTIKLAKAIERLGEQGSYRWTSEAAVPEETRFRPGPETGATVQGGVIHATLSFGPRSTQIVIDGDKAAVSNHDGRWETVSLSDQGYGSEGFAASIARGIDTPAAEAKELAAELISLEAGGDALVGTLSVNNAKNRLDTPRRGESVRDTKGTIRFWIIDGVLTKYVLRVEGTVGDDDRRRTSWRQTTVEVKDIGAAKLDLPRGATEALKRPLPKRAPRLSDAQEAALLKLRGKRDVGVHDPSSIVKCGDEYWFFSTGTGVSSWRSKDLQTWQRGPQVFPEIPNWVTDVVPGQRGHFWAPDVIQMGDRYLLYYSVSSFGKNTSAIALAWTPTLNPEDPEFGWTDHGVVIQSSSEDDFNAIDPAVIRTESGEFWMSLGSFWSGLKLIQLDPQSGKRIADDKPVRSIASYRQIEAPQIYQHDGWFYLFVNWGKCCSGVDSTYNIRVGRSRKITGPYLDKDGDDLAKGGGTLLLGSEGPFIGPGHANIFRDGDRYLLSCHYYDGTERGRSKLSIQELTWSEEGWPLVARAPDLEQASNPTDQVPTEWIDPKTGHRVVRLSKQAGSASLYFHQNAYSPEGDKLLVSTPRGLETVDLDTRELKVVVPRQSYRMGGSSGVEMGRKSRYVYYSTRSREGTVVRATHIDTGKTREIVTLPRGSSFNGVNADETLLFGLMQEFRRDRERLRKLFTVEIDSGKLETFHPSRDWLNHLQCSPTDPNFGLFCHEGSWHELDRVWTIRFGSDEPKLMHKRQQKYEIAGHEFFSADGQWVWYDLQTPRADQFWLAGVHVKTGERIGYRLAREEWSVHYNISRDGKLIAGDGGGPESVANQTPLPEKRRLKPSRNGQWIYLFRPDSEFNAGTLSGEQAKLGTVTAEKLVDLSTHDYDLEPNVTFTPDGKWIVFRSNMHGERHVYMVSAKRVAKPNEVDPTTSQSKTESDSGKRRLVLIGDSTVKNGRGRGDDGMFGWGQLIDKHFDSEKLEVENRALGGRSSRTYLTEGLWQKSLDRLREGDFVMMQFGHNDGGKMFEGDRPRASIKGNSDESIDGVVEATGNPETVHSFGWYLRKCIADAKAKGAIPIVLSQVPRDRWQDGRVIRSDKDYGLWAREAAKQSGALFIDLNEIVSRRYEELGEAKVGRDLFTGGSILRADQTPEVGPFYTPISSGWRIG</sequence>
<feature type="site" description="Important for catalytic activity, responsible for pKa modulation of the active site Glu and correct orientation of both the proton donor and substrate" evidence="6">
    <location>
        <position position="393"/>
    </location>
</feature>
<organism evidence="11 12">
    <name type="scientific">Fuerstiella marisgermanici</name>
    <dbReference type="NCBI Taxonomy" id="1891926"/>
    <lineage>
        <taxon>Bacteria</taxon>
        <taxon>Pseudomonadati</taxon>
        <taxon>Planctomycetota</taxon>
        <taxon>Planctomycetia</taxon>
        <taxon>Planctomycetales</taxon>
        <taxon>Planctomycetaceae</taxon>
        <taxon>Fuerstiella</taxon>
    </lineage>
</organism>
<evidence type="ECO:0000259" key="9">
    <source>
        <dbReference type="Pfam" id="PF13472"/>
    </source>
</evidence>
<dbReference type="EC" id="3.2.1.99" evidence="11"/>
<dbReference type="GO" id="GO:0045490">
    <property type="term" value="P:pectin catabolic process"/>
    <property type="evidence" value="ECO:0007669"/>
    <property type="project" value="InterPro"/>
</dbReference>
<evidence type="ECO:0000256" key="4">
    <source>
        <dbReference type="ARBA" id="ARBA00023295"/>
    </source>
</evidence>